<dbReference type="Gene3D" id="2.40.30.10">
    <property type="entry name" value="Translation factors"/>
    <property type="match status" value="1"/>
</dbReference>
<dbReference type="Gene3D" id="3.30.70.2570">
    <property type="entry name" value="Elongation factor 4, C-terminal domain"/>
    <property type="match status" value="1"/>
</dbReference>
<dbReference type="FunFam" id="3.30.70.870:FF:000004">
    <property type="entry name" value="Translation factor GUF1, mitochondrial"/>
    <property type="match status" value="1"/>
</dbReference>
<gene>
    <name evidence="11" type="ORF">SYNPS1DRAFT_32872</name>
</gene>
<dbReference type="InterPro" id="IPR009000">
    <property type="entry name" value="Transl_B-barrel_sf"/>
</dbReference>
<dbReference type="Gene3D" id="3.30.70.240">
    <property type="match status" value="1"/>
</dbReference>
<dbReference type="PROSITE" id="PS00301">
    <property type="entry name" value="G_TR_1"/>
    <property type="match status" value="1"/>
</dbReference>
<keyword evidence="12" id="KW-1185">Reference proteome</keyword>
<dbReference type="HAMAP" id="MF_00071">
    <property type="entry name" value="LepA"/>
    <property type="match status" value="1"/>
</dbReference>
<dbReference type="NCBIfam" id="TIGR01393">
    <property type="entry name" value="lepA"/>
    <property type="match status" value="1"/>
</dbReference>
<dbReference type="Gene3D" id="3.30.70.870">
    <property type="entry name" value="Elongation Factor G (Translational Gtpase), domain 3"/>
    <property type="match status" value="1"/>
</dbReference>
<dbReference type="Pfam" id="PF00679">
    <property type="entry name" value="EFG_C"/>
    <property type="match status" value="1"/>
</dbReference>
<name>A0A4P9Z0J8_9FUNG</name>
<evidence type="ECO:0000256" key="5">
    <source>
        <dbReference type="ARBA" id="ARBA00022917"/>
    </source>
</evidence>
<feature type="binding site" evidence="9">
    <location>
        <begin position="137"/>
        <end position="141"/>
    </location>
    <ligand>
        <name>GTP</name>
        <dbReference type="ChEBI" id="CHEBI:37565"/>
    </ligand>
</feature>
<comment type="similarity">
    <text evidence="9">Belongs to the GTP-binding elongation factor family. LepA subfamily.</text>
</comment>
<protein>
    <recommendedName>
        <fullName evidence="10">Tr-type G domain-containing protein</fullName>
    </recommendedName>
</protein>
<dbReference type="InterPro" id="IPR000795">
    <property type="entry name" value="T_Tr_GTP-bd_dom"/>
</dbReference>
<dbReference type="NCBIfam" id="TIGR00231">
    <property type="entry name" value="small_GTP"/>
    <property type="match status" value="1"/>
</dbReference>
<evidence type="ECO:0000313" key="12">
    <source>
        <dbReference type="Proteomes" id="UP000278143"/>
    </source>
</evidence>
<dbReference type="InterPro" id="IPR027417">
    <property type="entry name" value="P-loop_NTPase"/>
</dbReference>
<comment type="function">
    <text evidence="9">Promotes mitochondrial protein synthesis. May act as a fidelity factor of the translation reaction, by catalyzing a one-codon backward translocation of tRNAs on improperly translocated ribosomes. Binds to mitochondrial ribosomes in a GTP-dependent manner.</text>
</comment>
<dbReference type="Pfam" id="PF03144">
    <property type="entry name" value="GTP_EFTU_D2"/>
    <property type="match status" value="1"/>
</dbReference>
<dbReference type="SUPFAM" id="SSF54980">
    <property type="entry name" value="EF-G C-terminal domain-like"/>
    <property type="match status" value="2"/>
</dbReference>
<dbReference type="CDD" id="cd03709">
    <property type="entry name" value="lepA_C"/>
    <property type="match status" value="1"/>
</dbReference>
<keyword evidence="5 9" id="KW-0648">Protein biosynthesis</keyword>
<dbReference type="AlphaFoldDB" id="A0A4P9Z0J8"/>
<dbReference type="GO" id="GO:0006412">
    <property type="term" value="P:translation"/>
    <property type="evidence" value="ECO:0007669"/>
    <property type="project" value="UniProtKB-KW"/>
</dbReference>
<dbReference type="FunFam" id="3.30.70.2570:FF:000001">
    <property type="entry name" value="Translation factor GUF1, mitochondrial"/>
    <property type="match status" value="1"/>
</dbReference>
<dbReference type="SUPFAM" id="SSF50447">
    <property type="entry name" value="Translation proteins"/>
    <property type="match status" value="1"/>
</dbReference>
<sequence>MLFVRASRLLSDATLPGRWHLSSSCTSHRWRCGGGRAVQRALFGTTSHRCREATLDLEEFTADRIRNFSIIAHIDHGKSTLADRLLEMTGTISTRTANKQVLDKLEVERERGITVKAQTASMIYEHNGRRYLMNLIDTPGHVDFSYEVSRSLSACQGTLLLVDACQGIQAQTVANFYLAFSQDLTIIPIVNKIDLPAADPERIVQQMESAFELGAGEALMVSAKTGINTEQILPAIIERIGGPVADRSRPLKALLFDSWYDKYVGVVCLMAIKDGQLMKGDRIVSSHTENKYEVMEVGLMYPEQVPTGALYAGQVGYVVCSMKNAKEAHIGDTFYRLKQPVDPLPGFEPAKSMVFAGVYPVDTDDFSQLEESITKLTLNDASVNVQKETSLALGQGWRIGFLGTLHLDVFRQRLEQHKHACQVDGTYHLRARLVVEKDGKETIVRTPADFPSPDTMPHQRCTLQEPMVLATLIFPAEYLGPMLELCGMRRGEQKEYQYLDDNHVMVRYVLPMAEIVTDFYDELKSRSSGFASFDYEETGYQESDLVKVTGHMFVSSSSEALMAGGQMDVLLNGKPVDALATVLHRSQVQAVGRDWAKRLKNVIQRQLFEVAIQTAVGSRVIARESVPAMRKNVTAKCYGGDVTRKMKLLNKQREGKKRMKRLGSVDLPQEAFFTLMNKDSASTK</sequence>
<dbReference type="SUPFAM" id="SSF52540">
    <property type="entry name" value="P-loop containing nucleoside triphosphate hydrolases"/>
    <property type="match status" value="1"/>
</dbReference>
<evidence type="ECO:0000256" key="7">
    <source>
        <dbReference type="ARBA" id="ARBA00023134"/>
    </source>
</evidence>
<dbReference type="Pfam" id="PF06421">
    <property type="entry name" value="LepA_C"/>
    <property type="match status" value="1"/>
</dbReference>
<evidence type="ECO:0000256" key="4">
    <source>
        <dbReference type="ARBA" id="ARBA00022801"/>
    </source>
</evidence>
<dbReference type="InterPro" id="IPR038363">
    <property type="entry name" value="LepA_C_sf"/>
</dbReference>
<dbReference type="InterPro" id="IPR006297">
    <property type="entry name" value="EF-4"/>
</dbReference>
<dbReference type="PANTHER" id="PTHR43512">
    <property type="entry name" value="TRANSLATION FACTOR GUF1-RELATED"/>
    <property type="match status" value="1"/>
</dbReference>
<dbReference type="FunFam" id="3.30.70.240:FF:000007">
    <property type="entry name" value="Translation factor GUF1, mitochondrial"/>
    <property type="match status" value="1"/>
</dbReference>
<dbReference type="Gene3D" id="3.40.50.300">
    <property type="entry name" value="P-loop containing nucleotide triphosphate hydrolases"/>
    <property type="match status" value="1"/>
</dbReference>
<dbReference type="PRINTS" id="PR00315">
    <property type="entry name" value="ELONGATNFCT"/>
</dbReference>
<evidence type="ECO:0000256" key="6">
    <source>
        <dbReference type="ARBA" id="ARBA00023128"/>
    </source>
</evidence>
<dbReference type="GO" id="GO:0005759">
    <property type="term" value="C:mitochondrial matrix"/>
    <property type="evidence" value="ECO:0007669"/>
    <property type="project" value="UniProtKB-UniRule"/>
</dbReference>
<evidence type="ECO:0000256" key="2">
    <source>
        <dbReference type="ARBA" id="ARBA00022741"/>
    </source>
</evidence>
<dbReference type="InterPro" id="IPR000640">
    <property type="entry name" value="EFG_V-like"/>
</dbReference>
<proteinExistence type="inferred from homology"/>
<dbReference type="InterPro" id="IPR005225">
    <property type="entry name" value="Small_GTP-bd"/>
</dbReference>
<dbReference type="InterPro" id="IPR004161">
    <property type="entry name" value="EFTu-like_2"/>
</dbReference>
<dbReference type="CDD" id="cd01890">
    <property type="entry name" value="LepA"/>
    <property type="match status" value="1"/>
</dbReference>
<dbReference type="PANTHER" id="PTHR43512:SF7">
    <property type="entry name" value="TRANSLATION FACTOR GUF1, MITOCHONDRIAL"/>
    <property type="match status" value="1"/>
</dbReference>
<dbReference type="GO" id="GO:0045727">
    <property type="term" value="P:positive regulation of translation"/>
    <property type="evidence" value="ECO:0007669"/>
    <property type="project" value="UniProtKB-UniRule"/>
</dbReference>
<feature type="domain" description="Tr-type G" evidence="10">
    <location>
        <begin position="63"/>
        <end position="244"/>
    </location>
</feature>
<dbReference type="OrthoDB" id="1074at2759"/>
<dbReference type="Proteomes" id="UP000278143">
    <property type="component" value="Unassembled WGS sequence"/>
</dbReference>
<dbReference type="FunFam" id="3.40.50.300:FF:000078">
    <property type="entry name" value="Elongation factor 4"/>
    <property type="match status" value="1"/>
</dbReference>
<feature type="binding site" evidence="9">
    <location>
        <begin position="191"/>
        <end position="194"/>
    </location>
    <ligand>
        <name>GTP</name>
        <dbReference type="ChEBI" id="CHEBI:37565"/>
    </ligand>
</feature>
<dbReference type="PROSITE" id="PS51722">
    <property type="entry name" value="G_TR_2"/>
    <property type="match status" value="1"/>
</dbReference>
<dbReference type="InterPro" id="IPR013842">
    <property type="entry name" value="LepA_CTD"/>
</dbReference>
<evidence type="ECO:0000313" key="11">
    <source>
        <dbReference type="EMBL" id="RKP25914.1"/>
    </source>
</evidence>
<comment type="catalytic activity">
    <reaction evidence="9">
        <text>GTP + H2O = GDP + phosphate + H(+)</text>
        <dbReference type="Rhea" id="RHEA:19669"/>
        <dbReference type="ChEBI" id="CHEBI:15377"/>
        <dbReference type="ChEBI" id="CHEBI:15378"/>
        <dbReference type="ChEBI" id="CHEBI:37565"/>
        <dbReference type="ChEBI" id="CHEBI:43474"/>
        <dbReference type="ChEBI" id="CHEBI:58189"/>
        <dbReference type="EC" id="3.6.5.n1"/>
    </reaction>
</comment>
<dbReference type="GO" id="GO:0005743">
    <property type="term" value="C:mitochondrial inner membrane"/>
    <property type="evidence" value="ECO:0007669"/>
    <property type="project" value="UniProtKB-SubCell"/>
</dbReference>
<dbReference type="CDD" id="cd03699">
    <property type="entry name" value="EF4_II"/>
    <property type="match status" value="1"/>
</dbReference>
<keyword evidence="2 9" id="KW-0547">Nucleotide-binding</keyword>
<dbReference type="InterPro" id="IPR035654">
    <property type="entry name" value="LepA_IV"/>
</dbReference>
<dbReference type="EMBL" id="KZ989575">
    <property type="protein sequence ID" value="RKP25914.1"/>
    <property type="molecule type" value="Genomic_DNA"/>
</dbReference>
<keyword evidence="7 9" id="KW-0342">GTP-binding</keyword>
<dbReference type="GO" id="GO:0005525">
    <property type="term" value="F:GTP binding"/>
    <property type="evidence" value="ECO:0007669"/>
    <property type="project" value="UniProtKB-UniRule"/>
</dbReference>
<dbReference type="Pfam" id="PF00009">
    <property type="entry name" value="GTP_EFTU"/>
    <property type="match status" value="1"/>
</dbReference>
<keyword evidence="8 9" id="KW-0472">Membrane</keyword>
<keyword evidence="6 9" id="KW-0496">Mitochondrion</keyword>
<keyword evidence="4 9" id="KW-0378">Hydrolase</keyword>
<evidence type="ECO:0000256" key="9">
    <source>
        <dbReference type="HAMAP-Rule" id="MF_03137"/>
    </source>
</evidence>
<keyword evidence="3 9" id="KW-0999">Mitochondrion inner membrane</keyword>
<dbReference type="GO" id="GO:0097177">
    <property type="term" value="F:mitochondrial ribosome binding"/>
    <property type="evidence" value="ECO:0007669"/>
    <property type="project" value="TreeGrafter"/>
</dbReference>
<dbReference type="FunFam" id="2.40.30.10:FF:000015">
    <property type="entry name" value="Translation factor GUF1, mitochondrial"/>
    <property type="match status" value="1"/>
</dbReference>
<reference evidence="12" key="1">
    <citation type="journal article" date="2018" name="Nat. Microbiol.">
        <title>Leveraging single-cell genomics to expand the fungal tree of life.</title>
        <authorList>
            <person name="Ahrendt S.R."/>
            <person name="Quandt C.A."/>
            <person name="Ciobanu D."/>
            <person name="Clum A."/>
            <person name="Salamov A."/>
            <person name="Andreopoulos B."/>
            <person name="Cheng J.F."/>
            <person name="Woyke T."/>
            <person name="Pelin A."/>
            <person name="Henrissat B."/>
            <person name="Reynolds N.K."/>
            <person name="Benny G.L."/>
            <person name="Smith M.E."/>
            <person name="James T.Y."/>
            <person name="Grigoriev I.V."/>
        </authorList>
    </citation>
    <scope>NUCLEOTIDE SEQUENCE [LARGE SCALE GENOMIC DNA]</scope>
    <source>
        <strain evidence="12">Benny S71-1</strain>
    </source>
</reference>
<feature type="binding site" evidence="9">
    <location>
        <begin position="72"/>
        <end position="79"/>
    </location>
    <ligand>
        <name>GTP</name>
        <dbReference type="ChEBI" id="CHEBI:37565"/>
    </ligand>
</feature>
<comment type="similarity">
    <text evidence="1">Belongs to the TRAFAC class translation factor GTPase superfamily. Classic translation factor GTPase family. LepA subfamily.</text>
</comment>
<evidence type="ECO:0000256" key="8">
    <source>
        <dbReference type="ARBA" id="ARBA00023136"/>
    </source>
</evidence>
<comment type="subcellular location">
    <subcellularLocation>
        <location evidence="9">Mitochondrion inner membrane</location>
        <topology evidence="9">Peripheral membrane protein</topology>
        <orientation evidence="9">Matrix side</orientation>
    </subcellularLocation>
</comment>
<evidence type="ECO:0000256" key="3">
    <source>
        <dbReference type="ARBA" id="ARBA00022792"/>
    </source>
</evidence>
<evidence type="ECO:0000259" key="10">
    <source>
        <dbReference type="PROSITE" id="PS51722"/>
    </source>
</evidence>
<evidence type="ECO:0000256" key="1">
    <source>
        <dbReference type="ARBA" id="ARBA00005454"/>
    </source>
</evidence>
<organism evidence="11 12">
    <name type="scientific">Syncephalis pseudoplumigaleata</name>
    <dbReference type="NCBI Taxonomy" id="1712513"/>
    <lineage>
        <taxon>Eukaryota</taxon>
        <taxon>Fungi</taxon>
        <taxon>Fungi incertae sedis</taxon>
        <taxon>Zoopagomycota</taxon>
        <taxon>Zoopagomycotina</taxon>
        <taxon>Zoopagomycetes</taxon>
        <taxon>Zoopagales</taxon>
        <taxon>Piptocephalidaceae</taxon>
        <taxon>Syncephalis</taxon>
    </lineage>
</organism>
<dbReference type="GO" id="GO:0003924">
    <property type="term" value="F:GTPase activity"/>
    <property type="evidence" value="ECO:0007669"/>
    <property type="project" value="UniProtKB-UniRule"/>
</dbReference>
<dbReference type="InterPro" id="IPR035647">
    <property type="entry name" value="EFG_III/V"/>
</dbReference>
<accession>A0A4P9Z0J8</accession>
<dbReference type="InterPro" id="IPR031157">
    <property type="entry name" value="G_TR_CS"/>
</dbReference>